<gene>
    <name evidence="1" type="ORF">OBO34_04065</name>
</gene>
<evidence type="ECO:0000313" key="1">
    <source>
        <dbReference type="EMBL" id="MCU7377529.1"/>
    </source>
</evidence>
<keyword evidence="2" id="KW-1185">Reference proteome</keyword>
<accession>A0A9J6QK72</accession>
<dbReference type="AlphaFoldDB" id="A0A9J6QK72"/>
<dbReference type="EMBL" id="JAOSHN010000001">
    <property type="protein sequence ID" value="MCU7377529.1"/>
    <property type="molecule type" value="Genomic_DNA"/>
</dbReference>
<comment type="caution">
    <text evidence="1">The sequence shown here is derived from an EMBL/GenBank/DDBJ whole genome shotgun (WGS) entry which is preliminary data.</text>
</comment>
<dbReference type="Proteomes" id="UP001065549">
    <property type="component" value="Unassembled WGS sequence"/>
</dbReference>
<organism evidence="1 2">
    <name type="scientific">Hominibacterium faecale</name>
    <dbReference type="NCBI Taxonomy" id="2839743"/>
    <lineage>
        <taxon>Bacteria</taxon>
        <taxon>Bacillati</taxon>
        <taxon>Bacillota</taxon>
        <taxon>Clostridia</taxon>
        <taxon>Peptostreptococcales</taxon>
        <taxon>Anaerovoracaceae</taxon>
        <taxon>Hominibacterium</taxon>
    </lineage>
</organism>
<evidence type="ECO:0000313" key="2">
    <source>
        <dbReference type="Proteomes" id="UP001065549"/>
    </source>
</evidence>
<protein>
    <submittedName>
        <fullName evidence="1">Uncharacterized protein</fullName>
    </submittedName>
</protein>
<reference evidence="1" key="1">
    <citation type="submission" date="2022-09" db="EMBL/GenBank/DDBJ databases">
        <title>Culturomic study of gut microbiota in children with autism spectrum disorder.</title>
        <authorList>
            <person name="Efimov B.A."/>
            <person name="Chaplin A.V."/>
            <person name="Sokolova S.R."/>
            <person name="Pikina A.P."/>
            <person name="Korzhanova M."/>
            <person name="Belova V."/>
            <person name="Korostin D."/>
        </authorList>
    </citation>
    <scope>NUCLEOTIDE SEQUENCE</scope>
    <source>
        <strain evidence="1">ASD5510</strain>
    </source>
</reference>
<dbReference type="RefSeq" id="WP_253020844.1">
    <property type="nucleotide sequence ID" value="NZ_JAOSHN010000001.1"/>
</dbReference>
<sequence>MKIDYSQYFEVKPDEPARSLYAVTITANGKLNINGKLMEKLKDEPQNILLSKDLKSIIISAHEGSMKLPKSGSLKITTIARKFAEHKIKLPVRYAIKWEKENELWMGILDQNVMPKSTRKKRNLKIEDVIV</sequence>
<proteinExistence type="predicted"/>
<name>A0A9J6QK72_9FIRM</name>